<evidence type="ECO:0000313" key="3">
    <source>
        <dbReference type="Proteomes" id="UP000276133"/>
    </source>
</evidence>
<keyword evidence="1" id="KW-0812">Transmembrane</keyword>
<name>A0A3M7QI86_BRAPC</name>
<feature type="transmembrane region" description="Helical" evidence="1">
    <location>
        <begin position="160"/>
        <end position="185"/>
    </location>
</feature>
<sequence length="226" mass="25851">MEYLWNKIKSSITNLLETLFWKKEEKGKFWDTVFLTINRRIRRLLLLTTPSLWRIRSVQASSLAILAISVFFVDNGTPTTTTFLARFDCSFMCESIAANSSLCGLVPFLVRLLTTWDQLLLFFAALAGTAVRLPSLASSRSFKALFCSFNDSFASSKCDILICMPSIVVFFAVISAGGCGFWKVFDHNERVVLPLTWYGHRRLRCKFINYGNFYQKKDINPYPSKI</sequence>
<keyword evidence="1" id="KW-1133">Transmembrane helix</keyword>
<dbReference type="EMBL" id="REGN01006037">
    <property type="protein sequence ID" value="RNA11146.1"/>
    <property type="molecule type" value="Genomic_DNA"/>
</dbReference>
<organism evidence="2 3">
    <name type="scientific">Brachionus plicatilis</name>
    <name type="common">Marine rotifer</name>
    <name type="synonym">Brachionus muelleri</name>
    <dbReference type="NCBI Taxonomy" id="10195"/>
    <lineage>
        <taxon>Eukaryota</taxon>
        <taxon>Metazoa</taxon>
        <taxon>Spiralia</taxon>
        <taxon>Gnathifera</taxon>
        <taxon>Rotifera</taxon>
        <taxon>Eurotatoria</taxon>
        <taxon>Monogononta</taxon>
        <taxon>Pseudotrocha</taxon>
        <taxon>Ploima</taxon>
        <taxon>Brachionidae</taxon>
        <taxon>Brachionus</taxon>
    </lineage>
</organism>
<evidence type="ECO:0000313" key="2">
    <source>
        <dbReference type="EMBL" id="RNA11146.1"/>
    </source>
</evidence>
<feature type="transmembrane region" description="Helical" evidence="1">
    <location>
        <begin position="119"/>
        <end position="139"/>
    </location>
</feature>
<dbReference type="AlphaFoldDB" id="A0A3M7QI86"/>
<comment type="caution">
    <text evidence="2">The sequence shown here is derived from an EMBL/GenBank/DDBJ whole genome shotgun (WGS) entry which is preliminary data.</text>
</comment>
<evidence type="ECO:0000256" key="1">
    <source>
        <dbReference type="SAM" id="Phobius"/>
    </source>
</evidence>
<gene>
    <name evidence="2" type="ORF">BpHYR1_009959</name>
</gene>
<dbReference type="Proteomes" id="UP000276133">
    <property type="component" value="Unassembled WGS sequence"/>
</dbReference>
<accession>A0A3M7QI86</accession>
<keyword evidence="1" id="KW-0472">Membrane</keyword>
<proteinExistence type="predicted"/>
<keyword evidence="3" id="KW-1185">Reference proteome</keyword>
<reference evidence="2 3" key="1">
    <citation type="journal article" date="2018" name="Sci. Rep.">
        <title>Genomic signatures of local adaptation to the degree of environmental predictability in rotifers.</title>
        <authorList>
            <person name="Franch-Gras L."/>
            <person name="Hahn C."/>
            <person name="Garcia-Roger E.M."/>
            <person name="Carmona M.J."/>
            <person name="Serra M."/>
            <person name="Gomez A."/>
        </authorList>
    </citation>
    <scope>NUCLEOTIDE SEQUENCE [LARGE SCALE GENOMIC DNA]</scope>
    <source>
        <strain evidence="2">HYR1</strain>
    </source>
</reference>
<protein>
    <submittedName>
        <fullName evidence="2">Uncharacterized protein</fullName>
    </submittedName>
</protein>